<gene>
    <name evidence="5" type="ORF">QJ522_13280</name>
</gene>
<dbReference type="EMBL" id="JASCXX010000015">
    <property type="protein sequence ID" value="MDI6450025.1"/>
    <property type="molecule type" value="Genomic_DNA"/>
</dbReference>
<dbReference type="InterPro" id="IPR011658">
    <property type="entry name" value="PA14_dom"/>
</dbReference>
<comment type="caution">
    <text evidence="5">The sequence shown here is derived from an EMBL/GenBank/DDBJ whole genome shotgun (WGS) entry which is preliminary data.</text>
</comment>
<feature type="signal peptide" evidence="2">
    <location>
        <begin position="1"/>
        <end position="21"/>
    </location>
</feature>
<dbReference type="AlphaFoldDB" id="A0AAW6TZG6"/>
<keyword evidence="1 2" id="KW-0732">Signal</keyword>
<dbReference type="SUPFAM" id="SSF49785">
    <property type="entry name" value="Galactose-binding domain-like"/>
    <property type="match status" value="1"/>
</dbReference>
<feature type="chain" id="PRO_5043510194" evidence="2">
    <location>
        <begin position="22"/>
        <end position="978"/>
    </location>
</feature>
<dbReference type="InterPro" id="IPR052387">
    <property type="entry name" value="Fibrocystin"/>
</dbReference>
<protein>
    <submittedName>
        <fullName evidence="5">Discoidin domain-containing protein</fullName>
    </submittedName>
</protein>
<accession>A0AAW6TZG6</accession>
<keyword evidence="6" id="KW-1185">Reference proteome</keyword>
<evidence type="ECO:0000256" key="2">
    <source>
        <dbReference type="SAM" id="SignalP"/>
    </source>
</evidence>
<evidence type="ECO:0000313" key="5">
    <source>
        <dbReference type="EMBL" id="MDI6450025.1"/>
    </source>
</evidence>
<dbReference type="Proteomes" id="UP001431776">
    <property type="component" value="Unassembled WGS sequence"/>
</dbReference>
<dbReference type="Pfam" id="PF07691">
    <property type="entry name" value="PA14"/>
    <property type="match status" value="1"/>
</dbReference>
<dbReference type="RefSeq" id="WP_349245433.1">
    <property type="nucleotide sequence ID" value="NZ_JASCXX010000015.1"/>
</dbReference>
<dbReference type="InterPro" id="IPR037524">
    <property type="entry name" value="PA14/GLEYA"/>
</dbReference>
<dbReference type="SMART" id="SM00758">
    <property type="entry name" value="PA14"/>
    <property type="match status" value="1"/>
</dbReference>
<dbReference type="PROSITE" id="PS50022">
    <property type="entry name" value="FA58C_3"/>
    <property type="match status" value="1"/>
</dbReference>
<dbReference type="Pfam" id="PF00754">
    <property type="entry name" value="F5_F8_type_C"/>
    <property type="match status" value="1"/>
</dbReference>
<evidence type="ECO:0000259" key="4">
    <source>
        <dbReference type="PROSITE" id="PS51820"/>
    </source>
</evidence>
<dbReference type="PANTHER" id="PTHR46769:SF2">
    <property type="entry name" value="FIBROCYSTIN-L ISOFORM 2 PRECURSOR-RELATED"/>
    <property type="match status" value="1"/>
</dbReference>
<sequence>MKKSVLLVLLVSLVLSTVSSAAVLREIWWGGASIDEAIALVNSGTPADQIDVLENPTWVDIADNYVAKMSGWLTIPATGEYTFYISGDDYQRLYVSQDDNPANAEMVAFVDGWTASQEWTKYASQKAAPMMLEEGQVLAIVGIMQEGGGGDGQDWGWTGPGVEAITLIPGDLFVTEYEVTAPIKAKVISPANGATGVITAVASWYMPDEDAEDAIYDLYFGTDPGDLALVAEGIVEAEAFVGTAGIDLDFGTTYYWRVDVPGGQGFVWSFTTEPMTFAVQNVVATSNGTPQEGSGPEKAVNGVISNEATDQWLAAPPEGEALYIQFELPRVYKLYDMAIFNSNTQFEALLGYGAKDVTIEYSADGDDWMVFGDVELAQAAETVIDMAGIGAKFVRLTINTTWGGLFPDSGLTNVAMTYVPAHARFPSPSNGATGVDPASVLSWQAGRNAVSSDVTVNGEVTTVEGSSFAADLIYGMPYAWQVDEFDGVDVWAGDAWSFTTAEFVPVAAATLVYDEDGNAMEVDMDGADLTAYAPDTLRVAFSGNPVGFAEADGVITIGGAGADIWGTADQFRYVYKTLAGDGTIVARVDSMTNITNEWAKAGVMVRQSTAAGSAHSMTVITAGGGNGASFQGRVSANIDSVNNDATSAVTSPYYVKVERVGNDISGFISADGEEWLQLGGAREVVMEDPVLIGLAVTSHTSGSPLVAQFSEVATTGDVEGEWTAEAIGVAMPANDAAGLYVAVEDAAGQVAVVAHPDEAATQLVSTQNWNIPLAGLAGVDLANVAKIVVGAGTPDAPATGSGTVSVTISVGTPMSHNVLADVTSPADEIVGVPNDGDWPGAETPNLAFDNDVATKYLHFKGETEPTGVQITPAVGPTVVTGIALTTANDAVERDPVSFELYGSNDGIDGPYTLIASGDVVDFAGETAWPRFTKNVTPITFDNDVAYTSYQILFPAVRDPGSANSMQIAEIELIGVSSW</sequence>
<feature type="domain" description="PA14" evidence="4">
    <location>
        <begin position="18"/>
        <end position="172"/>
    </location>
</feature>
<evidence type="ECO:0000256" key="1">
    <source>
        <dbReference type="ARBA" id="ARBA00022729"/>
    </source>
</evidence>
<dbReference type="Gene3D" id="2.60.120.260">
    <property type="entry name" value="Galactose-binding domain-like"/>
    <property type="match status" value="2"/>
</dbReference>
<feature type="domain" description="F5/8 type C" evidence="3">
    <location>
        <begin position="265"/>
        <end position="402"/>
    </location>
</feature>
<organism evidence="5 6">
    <name type="scientific">Anaerobaca lacustris</name>
    <dbReference type="NCBI Taxonomy" id="3044600"/>
    <lineage>
        <taxon>Bacteria</taxon>
        <taxon>Pseudomonadati</taxon>
        <taxon>Planctomycetota</taxon>
        <taxon>Phycisphaerae</taxon>
        <taxon>Sedimentisphaerales</taxon>
        <taxon>Anaerobacaceae</taxon>
        <taxon>Anaerobaca</taxon>
    </lineage>
</organism>
<dbReference type="InterPro" id="IPR000421">
    <property type="entry name" value="FA58C"/>
</dbReference>
<dbReference type="PANTHER" id="PTHR46769">
    <property type="entry name" value="POLYCYSTIC KIDNEY AND HEPATIC DISEASE 1 (AUTOSOMAL RECESSIVE)-LIKE 1"/>
    <property type="match status" value="1"/>
</dbReference>
<evidence type="ECO:0000259" key="3">
    <source>
        <dbReference type="PROSITE" id="PS50022"/>
    </source>
</evidence>
<dbReference type="SUPFAM" id="SSF56988">
    <property type="entry name" value="Anthrax protective antigen"/>
    <property type="match status" value="1"/>
</dbReference>
<dbReference type="PROSITE" id="PS51820">
    <property type="entry name" value="PA14"/>
    <property type="match status" value="1"/>
</dbReference>
<evidence type="ECO:0000313" key="6">
    <source>
        <dbReference type="Proteomes" id="UP001431776"/>
    </source>
</evidence>
<dbReference type="InterPro" id="IPR008979">
    <property type="entry name" value="Galactose-bd-like_sf"/>
</dbReference>
<proteinExistence type="predicted"/>
<reference evidence="5" key="1">
    <citation type="submission" date="2023-05" db="EMBL/GenBank/DDBJ databases">
        <title>Anaerotaeda fermentans gen. nov., sp. nov., a novel anaerobic planctomycete of the new family within the order Sedimentisphaerales isolated from Taman Peninsula, Russia.</title>
        <authorList>
            <person name="Khomyakova M.A."/>
            <person name="Merkel A.Y."/>
            <person name="Slobodkin A.I."/>
        </authorList>
    </citation>
    <scope>NUCLEOTIDE SEQUENCE</scope>
    <source>
        <strain evidence="5">M17dextr</strain>
    </source>
</reference>
<dbReference type="Gene3D" id="2.60.120.200">
    <property type="match status" value="1"/>
</dbReference>
<name>A0AAW6TZG6_9BACT</name>